<dbReference type="STRING" id="1177179.A11A3_00970"/>
<sequence length="109" mass="12315">MRPWLLVGLLLTTTVCQADDVLLLKSPPRDCQPLDDVSVDSGGELQGLFFSDAMIERNVHHALEKAVRKEGGNRTVIKDRRAYLMDNHRRGIRRIELKAAVWHCPPATD</sequence>
<dbReference type="EMBL" id="AMRJ01000001">
    <property type="protein sequence ID" value="EKF76022.1"/>
    <property type="molecule type" value="Genomic_DNA"/>
</dbReference>
<dbReference type="OrthoDB" id="6080516at2"/>
<comment type="caution">
    <text evidence="1">The sequence shown here is derived from an EMBL/GenBank/DDBJ whole genome shotgun (WGS) entry which is preliminary data.</text>
</comment>
<evidence type="ECO:0000313" key="2">
    <source>
        <dbReference type="Proteomes" id="UP000010164"/>
    </source>
</evidence>
<protein>
    <submittedName>
        <fullName evidence="1">Uncharacterized protein</fullName>
    </submittedName>
</protein>
<dbReference type="AlphaFoldDB" id="L0WIN5"/>
<dbReference type="PATRIC" id="fig|1177179.3.peg.189"/>
<dbReference type="Proteomes" id="UP000010164">
    <property type="component" value="Unassembled WGS sequence"/>
</dbReference>
<dbReference type="RefSeq" id="WP_008927385.1">
    <property type="nucleotide sequence ID" value="NZ_AMRJ01000001.1"/>
</dbReference>
<evidence type="ECO:0000313" key="1">
    <source>
        <dbReference type="EMBL" id="EKF76022.1"/>
    </source>
</evidence>
<proteinExistence type="predicted"/>
<keyword evidence="2" id="KW-1185">Reference proteome</keyword>
<accession>L0WIN5</accession>
<organism evidence="1 2">
    <name type="scientific">Alcanivorax hongdengensis A-11-3</name>
    <dbReference type="NCBI Taxonomy" id="1177179"/>
    <lineage>
        <taxon>Bacteria</taxon>
        <taxon>Pseudomonadati</taxon>
        <taxon>Pseudomonadota</taxon>
        <taxon>Gammaproteobacteria</taxon>
        <taxon>Oceanospirillales</taxon>
        <taxon>Alcanivoracaceae</taxon>
        <taxon>Alcanivorax</taxon>
    </lineage>
</organism>
<reference evidence="1 2" key="1">
    <citation type="journal article" date="2012" name="J. Bacteriol.">
        <title>Genome Sequence of the Alkane-Degrading Bacterium Alcanivorax hongdengensis Type Strain A-11-3.</title>
        <authorList>
            <person name="Lai Q."/>
            <person name="Shao Z."/>
        </authorList>
    </citation>
    <scope>NUCLEOTIDE SEQUENCE [LARGE SCALE GENOMIC DNA]</scope>
    <source>
        <strain evidence="1 2">A-11-3</strain>
    </source>
</reference>
<name>L0WIN5_9GAMM</name>
<gene>
    <name evidence="1" type="ORF">A11A3_00970</name>
</gene>